<keyword evidence="1" id="KW-0472">Membrane</keyword>
<dbReference type="EMBL" id="UINC01023030">
    <property type="protein sequence ID" value="SVA93881.1"/>
    <property type="molecule type" value="Genomic_DNA"/>
</dbReference>
<keyword evidence="1" id="KW-1133">Transmembrane helix</keyword>
<sequence length="170" mass="20306">MIMYLIRKQISKIKNTKRLANEKNAHPWHASVFDALYLTIGIVVVGSFYTWVALDNFEQSLAYVPSWMPLVWQISDYLPFVYLGTILLFFIDKLIIMFIYIHSFILKKLMILIQKVDIWYWRRTGKEAVVTNAMWKLTGKYRSMDTKQRKMFDYMLYCGLLVFMAVRFLT</sequence>
<evidence type="ECO:0000313" key="2">
    <source>
        <dbReference type="EMBL" id="SVA93881.1"/>
    </source>
</evidence>
<evidence type="ECO:0000256" key="1">
    <source>
        <dbReference type="SAM" id="Phobius"/>
    </source>
</evidence>
<organism evidence="2">
    <name type="scientific">marine metagenome</name>
    <dbReference type="NCBI Taxonomy" id="408172"/>
    <lineage>
        <taxon>unclassified sequences</taxon>
        <taxon>metagenomes</taxon>
        <taxon>ecological metagenomes</taxon>
    </lineage>
</organism>
<accession>A0A381ZY29</accession>
<reference evidence="2" key="1">
    <citation type="submission" date="2018-05" db="EMBL/GenBank/DDBJ databases">
        <authorList>
            <person name="Lanie J.A."/>
            <person name="Ng W.-L."/>
            <person name="Kazmierczak K.M."/>
            <person name="Andrzejewski T.M."/>
            <person name="Davidsen T.M."/>
            <person name="Wayne K.J."/>
            <person name="Tettelin H."/>
            <person name="Glass J.I."/>
            <person name="Rusch D."/>
            <person name="Podicherti R."/>
            <person name="Tsui H.-C.T."/>
            <person name="Winkler M.E."/>
        </authorList>
    </citation>
    <scope>NUCLEOTIDE SEQUENCE</scope>
</reference>
<feature type="transmembrane region" description="Helical" evidence="1">
    <location>
        <begin position="35"/>
        <end position="54"/>
    </location>
</feature>
<proteinExistence type="predicted"/>
<name>A0A381ZY29_9ZZZZ</name>
<gene>
    <name evidence="2" type="ORF">METZ01_LOCUS146735</name>
</gene>
<keyword evidence="1" id="KW-0812">Transmembrane</keyword>
<feature type="transmembrane region" description="Helical" evidence="1">
    <location>
        <begin position="151"/>
        <end position="169"/>
    </location>
</feature>
<protein>
    <submittedName>
        <fullName evidence="2">Uncharacterized protein</fullName>
    </submittedName>
</protein>
<feature type="transmembrane region" description="Helical" evidence="1">
    <location>
        <begin position="77"/>
        <end position="101"/>
    </location>
</feature>
<dbReference type="AlphaFoldDB" id="A0A381ZY29"/>